<dbReference type="KEGG" id="lha:LHA_2553"/>
<feature type="transmembrane region" description="Helical" evidence="3">
    <location>
        <begin position="239"/>
        <end position="263"/>
    </location>
</feature>
<reference evidence="5" key="1">
    <citation type="submission" date="2014-09" db="EMBL/GenBank/DDBJ databases">
        <authorList>
            <person name="Gomez-Valero L."/>
        </authorList>
    </citation>
    <scope>NUCLEOTIDE SEQUENCE [LARGE SCALE GENOMIC DNA]</scope>
    <source>
        <strain evidence="5">ATCC35250</strain>
    </source>
</reference>
<name>A0A0A8UXU2_LEGHA</name>
<keyword evidence="3" id="KW-1133">Transmembrane helix</keyword>
<dbReference type="OrthoDB" id="5631956at2"/>
<dbReference type="AlphaFoldDB" id="A0A0A8UXU2"/>
<feature type="transmembrane region" description="Helical" evidence="3">
    <location>
        <begin position="167"/>
        <end position="187"/>
    </location>
</feature>
<feature type="region of interest" description="Disordered" evidence="2">
    <location>
        <begin position="1"/>
        <end position="24"/>
    </location>
</feature>
<evidence type="ECO:0000256" key="1">
    <source>
        <dbReference type="SAM" id="Coils"/>
    </source>
</evidence>
<feature type="transmembrane region" description="Helical" evidence="3">
    <location>
        <begin position="366"/>
        <end position="385"/>
    </location>
</feature>
<feature type="compositionally biased region" description="Polar residues" evidence="2">
    <location>
        <begin position="1"/>
        <end position="21"/>
    </location>
</feature>
<gene>
    <name evidence="4" type="ORF">LHA_2553</name>
</gene>
<organism evidence="4 5">
    <name type="scientific">Legionella hackeliae</name>
    <dbReference type="NCBI Taxonomy" id="449"/>
    <lineage>
        <taxon>Bacteria</taxon>
        <taxon>Pseudomonadati</taxon>
        <taxon>Pseudomonadota</taxon>
        <taxon>Gammaproteobacteria</taxon>
        <taxon>Legionellales</taxon>
        <taxon>Legionellaceae</taxon>
        <taxon>Legionella</taxon>
    </lineage>
</organism>
<feature type="transmembrane region" description="Helical" evidence="3">
    <location>
        <begin position="269"/>
        <end position="287"/>
    </location>
</feature>
<proteinExistence type="predicted"/>
<evidence type="ECO:0000256" key="3">
    <source>
        <dbReference type="SAM" id="Phobius"/>
    </source>
</evidence>
<dbReference type="RefSeq" id="WP_147292355.1">
    <property type="nucleotide sequence ID" value="NZ_LN681225.1"/>
</dbReference>
<dbReference type="HOGENOM" id="CLU_022659_0_0_6"/>
<dbReference type="Proteomes" id="UP000032803">
    <property type="component" value="Chromosome I"/>
</dbReference>
<feature type="coiled-coil region" evidence="1">
    <location>
        <begin position="187"/>
        <end position="214"/>
    </location>
</feature>
<dbReference type="STRING" id="449.LHA_2553"/>
<protein>
    <recommendedName>
        <fullName evidence="6">Transmembrane protein</fullName>
    </recommendedName>
</protein>
<keyword evidence="1" id="KW-0175">Coiled coil</keyword>
<keyword evidence="5" id="KW-1185">Reference proteome</keyword>
<evidence type="ECO:0000256" key="2">
    <source>
        <dbReference type="SAM" id="MobiDB-lite"/>
    </source>
</evidence>
<feature type="transmembrane region" description="Helical" evidence="3">
    <location>
        <begin position="391"/>
        <end position="411"/>
    </location>
</feature>
<evidence type="ECO:0000313" key="5">
    <source>
        <dbReference type="Proteomes" id="UP000032803"/>
    </source>
</evidence>
<evidence type="ECO:0008006" key="6">
    <source>
        <dbReference type="Google" id="ProtNLM"/>
    </source>
</evidence>
<keyword evidence="3" id="KW-0812">Transmembrane</keyword>
<accession>A0A0A8UXU2</accession>
<evidence type="ECO:0000313" key="4">
    <source>
        <dbReference type="EMBL" id="CEK11559.1"/>
    </source>
</evidence>
<dbReference type="EMBL" id="LN681225">
    <property type="protein sequence ID" value="CEK11559.1"/>
    <property type="molecule type" value="Genomic_DNA"/>
</dbReference>
<dbReference type="PATRIC" id="fig|449.7.peg.1061"/>
<feature type="transmembrane region" description="Helical" evidence="3">
    <location>
        <begin position="499"/>
        <end position="521"/>
    </location>
</feature>
<keyword evidence="3" id="KW-0472">Membrane</keyword>
<sequence length="545" mass="60925">MMQKEQSISTINPSASPASRLSTKKTSRYLPLSRRLSKQHTQVAKKIHQVGYIYALHGLLDGGIAAYGSMKFFFDVLFINQSSTTLIHDWLQTPEGISIALAEAMAFVGFSLIANMSEENATNAFRRAAASFWPYCRSAVSELKKTSRAVSNTVKIASFFKEQNLDYAMIPFGLTMGAVSIVNRVWFRRMQNQRQLIKDRLQALLKEISAISENDSYDPDKLQGYYQEIPSQSKNQQKFAYVSAAYTGLMEGVAFYIGILTFISLTSPAFIPLAACCLTFAILSIATRIHEEYEHQRELEVHILIIKLRLKQKEVAALTATTVDIKENSTTQLTHLYNEIFILSKELDDKAITLFGRTLKATRQGLSVYAFINKIILGATIFFSAVPIALVISSVGIGISILLFTTIKAVMKQIKESGKNLNGELVLVNNIPAMINQIVDNIIQIHLPIEKTRSFWRSWFDVAWAFFSGLDKGRKNIGHLLMVSFAERSLHDDYMQSPIMINLSIALGVLSSIIFSLRTYAMAFGTNEDNESEVKNLSSLPAATL</sequence>